<dbReference type="EMBL" id="WTXG01000001">
    <property type="protein sequence ID" value="KAI0307596.1"/>
    <property type="molecule type" value="Genomic_DNA"/>
</dbReference>
<comment type="caution">
    <text evidence="1">The sequence shown here is derived from an EMBL/GenBank/DDBJ whole genome shotgun (WGS) entry which is preliminary data.</text>
</comment>
<dbReference type="Proteomes" id="UP001203297">
    <property type="component" value="Unassembled WGS sequence"/>
</dbReference>
<protein>
    <submittedName>
        <fullName evidence="1">Uncharacterized protein</fullName>
    </submittedName>
</protein>
<proteinExistence type="predicted"/>
<sequence>MTSILCLAFIYSKVQSRDPPSTSLEMSMGYGSGFTRDENYMFKGALIREHFFRVFSSIFESDEGDDVDDDDDEDPYLLEFCFNDDDDDDEVITKPCQTHNHTHSHSHSFNSHNNNSHKTHNLHFSLIHILYQSYHIVATTGLKAY</sequence>
<name>A0AAD4MC20_9AGAM</name>
<evidence type="ECO:0000313" key="2">
    <source>
        <dbReference type="Proteomes" id="UP001203297"/>
    </source>
</evidence>
<keyword evidence="2" id="KW-1185">Reference proteome</keyword>
<dbReference type="AlphaFoldDB" id="A0AAD4MC20"/>
<organism evidence="1 2">
    <name type="scientific">Multifurca ochricompacta</name>
    <dbReference type="NCBI Taxonomy" id="376703"/>
    <lineage>
        <taxon>Eukaryota</taxon>
        <taxon>Fungi</taxon>
        <taxon>Dikarya</taxon>
        <taxon>Basidiomycota</taxon>
        <taxon>Agaricomycotina</taxon>
        <taxon>Agaricomycetes</taxon>
        <taxon>Russulales</taxon>
        <taxon>Russulaceae</taxon>
        <taxon>Multifurca</taxon>
    </lineage>
</organism>
<accession>A0AAD4MC20</accession>
<reference evidence="1" key="1">
    <citation type="journal article" date="2022" name="New Phytol.">
        <title>Evolutionary transition to the ectomycorrhizal habit in the genomes of a hyperdiverse lineage of mushroom-forming fungi.</title>
        <authorList>
            <person name="Looney B."/>
            <person name="Miyauchi S."/>
            <person name="Morin E."/>
            <person name="Drula E."/>
            <person name="Courty P.E."/>
            <person name="Kohler A."/>
            <person name="Kuo A."/>
            <person name="LaButti K."/>
            <person name="Pangilinan J."/>
            <person name="Lipzen A."/>
            <person name="Riley R."/>
            <person name="Andreopoulos W."/>
            <person name="He G."/>
            <person name="Johnson J."/>
            <person name="Nolan M."/>
            <person name="Tritt A."/>
            <person name="Barry K.W."/>
            <person name="Grigoriev I.V."/>
            <person name="Nagy L.G."/>
            <person name="Hibbett D."/>
            <person name="Henrissat B."/>
            <person name="Matheny P.B."/>
            <person name="Labbe J."/>
            <person name="Martin F.M."/>
        </authorList>
    </citation>
    <scope>NUCLEOTIDE SEQUENCE</scope>
    <source>
        <strain evidence="1">BPL690</strain>
    </source>
</reference>
<gene>
    <name evidence="1" type="ORF">B0F90DRAFT_32141</name>
</gene>
<evidence type="ECO:0000313" key="1">
    <source>
        <dbReference type="EMBL" id="KAI0307596.1"/>
    </source>
</evidence>